<protein>
    <submittedName>
        <fullName evidence="1 2">Heat shock 70 kDa protein</fullName>
    </submittedName>
</protein>
<dbReference type="Gene3D" id="3.90.640.10">
    <property type="entry name" value="Actin, Chain A, domain 4"/>
    <property type="match status" value="1"/>
</dbReference>
<keyword evidence="3" id="KW-1185">Reference proteome</keyword>
<dbReference type="SUPFAM" id="SSF53067">
    <property type="entry name" value="Actin-like ATPase domain"/>
    <property type="match status" value="1"/>
</dbReference>
<dbReference type="EMBL" id="NEDP02076735">
    <property type="protein sequence ID" value="OWF35255.1"/>
    <property type="molecule type" value="Genomic_DNA"/>
</dbReference>
<evidence type="ECO:0000313" key="2">
    <source>
        <dbReference type="EMBL" id="OWF35255.1"/>
    </source>
</evidence>
<gene>
    <name evidence="2" type="ORF">KP79_PYT14995</name>
</gene>
<dbReference type="STRING" id="6573.A0A1C9U326"/>
<name>A0A1C9U326_MIZYE</name>
<dbReference type="AlphaFoldDB" id="A0A1C9U326"/>
<dbReference type="Proteomes" id="UP000242188">
    <property type="component" value="Unassembled WGS sequence"/>
</dbReference>
<sequence length="336" mass="38910">MFINFFGKNIGGKEEINKIKEKRTSHWLKLERSFEATKRKLKSDTEQDMRLDIPPVIITEAKLDINLANSFKMDIHNKDFRSFFDSTQHTISHMKHIMEKIPDIELILLVGGHAQSEYVSNLIRSEFLSKKILVPTKAEVAVMEGAVLFGFEPWSVSARMCRHTYGIRCNESFKEGFHRREYRKDIDGKDSCENIFSKVATEGDILQVVEKRVKAFYSTHKDENRRKVRVNIPFYASTDKTCQYTTDISCERIGNIAVEPPADGWPEEVHYRVEMYFGRTELEVKVFNDADEREEYTGKFDFLIEKEIPEVLPVSLVPSAQAQGRTKETKSNCTLC</sequence>
<evidence type="ECO:0000313" key="1">
    <source>
        <dbReference type="EMBL" id="AOR17389.1"/>
    </source>
</evidence>
<dbReference type="Gene3D" id="3.30.420.40">
    <property type="match status" value="2"/>
</dbReference>
<reference evidence="2 3" key="2">
    <citation type="journal article" date="2017" name="Nat. Ecol. Evol.">
        <title>Scallop genome provides insights into evolution of bilaterian karyotype and development.</title>
        <authorList>
            <person name="Wang S."/>
            <person name="Zhang J."/>
            <person name="Jiao W."/>
            <person name="Li J."/>
            <person name="Xun X."/>
            <person name="Sun Y."/>
            <person name="Guo X."/>
            <person name="Huan P."/>
            <person name="Dong B."/>
            <person name="Zhang L."/>
            <person name="Hu X."/>
            <person name="Sun X."/>
            <person name="Wang J."/>
            <person name="Zhao C."/>
            <person name="Wang Y."/>
            <person name="Wang D."/>
            <person name="Huang X."/>
            <person name="Wang R."/>
            <person name="Lv J."/>
            <person name="Li Y."/>
            <person name="Zhang Z."/>
            <person name="Liu B."/>
            <person name="Lu W."/>
            <person name="Hui Y."/>
            <person name="Liang J."/>
            <person name="Zhou Z."/>
            <person name="Hou R."/>
            <person name="Li X."/>
            <person name="Liu Y."/>
            <person name="Li H."/>
            <person name="Ning X."/>
            <person name="Lin Y."/>
            <person name="Zhao L."/>
            <person name="Xing Q."/>
            <person name="Dou J."/>
            <person name="Li Y."/>
            <person name="Mao J."/>
            <person name="Guo H."/>
            <person name="Dou H."/>
            <person name="Li T."/>
            <person name="Mu C."/>
            <person name="Jiang W."/>
            <person name="Fu Q."/>
            <person name="Fu X."/>
            <person name="Miao Y."/>
            <person name="Liu J."/>
            <person name="Yu Q."/>
            <person name="Li R."/>
            <person name="Liao H."/>
            <person name="Li X."/>
            <person name="Kong Y."/>
            <person name="Jiang Z."/>
            <person name="Chourrout D."/>
            <person name="Li R."/>
            <person name="Bao Z."/>
        </authorList>
    </citation>
    <scope>NUCLEOTIDE SEQUENCE [LARGE SCALE GENOMIC DNA]</scope>
    <source>
        <strain evidence="2 3">PY_sf001</strain>
    </source>
</reference>
<reference evidence="1" key="1">
    <citation type="journal article" date="2016" name="Fish Shellfish Immunol.">
        <title>Hsp70 gene expansions in the scallop (Patinopecten yessoensis) genome and their expression regulation after exposure to the toxic dinoflagellate Alexandrium catenella.</title>
        <authorList>
            <person name="Cheng J."/>
            <person name="Xun X."/>
            <person name="Kong Y."/>
            <person name="Wang S."/>
            <person name="Yang Z."/>
            <person name="Li Y."/>
            <person name="Kong D."/>
            <person name="Wang S."/>
            <person name="Zhang L."/>
            <person name="Hu X."/>
            <person name="Bao Z."/>
        </authorList>
    </citation>
    <scope>NUCLEOTIDE SEQUENCE</scope>
    <source>
        <strain evidence="1">PYE.716329.15.HSPA12</strain>
    </source>
</reference>
<dbReference type="OrthoDB" id="2963168at2759"/>
<evidence type="ECO:0000313" key="3">
    <source>
        <dbReference type="Proteomes" id="UP000242188"/>
    </source>
</evidence>
<proteinExistence type="evidence at transcript level"/>
<accession>A0A1C9U326</accession>
<dbReference type="PANTHER" id="PTHR14187">
    <property type="entry name" value="ALPHA KINASE/ELONGATION FACTOR 2 KINASE"/>
    <property type="match status" value="1"/>
</dbReference>
<dbReference type="InterPro" id="IPR043129">
    <property type="entry name" value="ATPase_NBD"/>
</dbReference>
<keyword evidence="1" id="KW-0346">Stress response</keyword>
<organism evidence="1">
    <name type="scientific">Mizuhopecten yessoensis</name>
    <name type="common">Japanese scallop</name>
    <name type="synonym">Patinopecten yessoensis</name>
    <dbReference type="NCBI Taxonomy" id="6573"/>
    <lineage>
        <taxon>Eukaryota</taxon>
        <taxon>Metazoa</taxon>
        <taxon>Spiralia</taxon>
        <taxon>Lophotrochozoa</taxon>
        <taxon>Mollusca</taxon>
        <taxon>Bivalvia</taxon>
        <taxon>Autobranchia</taxon>
        <taxon>Pteriomorphia</taxon>
        <taxon>Pectinida</taxon>
        <taxon>Pectinoidea</taxon>
        <taxon>Pectinidae</taxon>
        <taxon>Mizuhopecten</taxon>
    </lineage>
</organism>
<dbReference type="PANTHER" id="PTHR14187:SF5">
    <property type="entry name" value="HEAT SHOCK 70 KDA PROTEIN 12A"/>
    <property type="match status" value="1"/>
</dbReference>
<dbReference type="EMBL" id="KX085132">
    <property type="protein sequence ID" value="AOR17389.1"/>
    <property type="molecule type" value="mRNA"/>
</dbReference>